<gene>
    <name evidence="2" type="ORF">DI525_09145</name>
</gene>
<evidence type="ECO:0008006" key="4">
    <source>
        <dbReference type="Google" id="ProtNLM"/>
    </source>
</evidence>
<dbReference type="InterPro" id="IPR019639">
    <property type="entry name" value="DUF2505"/>
</dbReference>
<evidence type="ECO:0000256" key="1">
    <source>
        <dbReference type="SAM" id="MobiDB-lite"/>
    </source>
</evidence>
<dbReference type="Pfam" id="PF10698">
    <property type="entry name" value="DUF2505"/>
    <property type="match status" value="1"/>
</dbReference>
<feature type="region of interest" description="Disordered" evidence="1">
    <location>
        <begin position="62"/>
        <end position="81"/>
    </location>
</feature>
<feature type="region of interest" description="Disordered" evidence="1">
    <location>
        <begin position="124"/>
        <end position="143"/>
    </location>
</feature>
<name>A0A2W5SKK6_9CORY</name>
<dbReference type="AlphaFoldDB" id="A0A2W5SKK6"/>
<comment type="caution">
    <text evidence="2">The sequence shown here is derived from an EMBL/GenBank/DDBJ whole genome shotgun (WGS) entry which is preliminary data.</text>
</comment>
<evidence type="ECO:0000313" key="3">
    <source>
        <dbReference type="Proteomes" id="UP000249432"/>
    </source>
</evidence>
<evidence type="ECO:0000313" key="2">
    <source>
        <dbReference type="EMBL" id="PZR03709.1"/>
    </source>
</evidence>
<proteinExistence type="predicted"/>
<dbReference type="EMBL" id="QFRA01000030">
    <property type="protein sequence ID" value="PZR03709.1"/>
    <property type="molecule type" value="Genomic_DNA"/>
</dbReference>
<sequence>MARMSASKTEQRDFAQPIDPVYEICCSKEFLLRSDGTSERPVTIVDSRYERCGDGSVFSEATAEQVMQPPEDAGEDAKPKTLRMTQSSTVFPLENGSFRIESEASLPGNTGRMSITFRYSASSGGVEQGEAGQGKTEQSETNQSGEILLGCHVETKATAKSRIPVVGRTLEKSVVSSLGSSLDRTIERINDLATQTWGQ</sequence>
<reference evidence="2 3" key="1">
    <citation type="submission" date="2017-08" db="EMBL/GenBank/DDBJ databases">
        <title>Infants hospitalized years apart are colonized by the same room-sourced microbial strains.</title>
        <authorList>
            <person name="Brooks B."/>
            <person name="Olm M.R."/>
            <person name="Firek B.A."/>
            <person name="Baker R."/>
            <person name="Thomas B.C."/>
            <person name="Morowitz M.J."/>
            <person name="Banfield J.F."/>
        </authorList>
    </citation>
    <scope>NUCLEOTIDE SEQUENCE [LARGE SCALE GENOMIC DNA]</scope>
    <source>
        <strain evidence="2">S2_003_000_R1_3</strain>
    </source>
</reference>
<accession>A0A2W5SKK6</accession>
<protein>
    <recommendedName>
        <fullName evidence="4">DUF2505 domain-containing protein</fullName>
    </recommendedName>
</protein>
<organism evidence="2 3">
    <name type="scientific">Corynebacterium kroppenstedtii</name>
    <dbReference type="NCBI Taxonomy" id="161879"/>
    <lineage>
        <taxon>Bacteria</taxon>
        <taxon>Bacillati</taxon>
        <taxon>Actinomycetota</taxon>
        <taxon>Actinomycetes</taxon>
        <taxon>Mycobacteriales</taxon>
        <taxon>Corynebacteriaceae</taxon>
        <taxon>Corynebacterium</taxon>
    </lineage>
</organism>
<dbReference type="Proteomes" id="UP000249432">
    <property type="component" value="Unassembled WGS sequence"/>
</dbReference>